<proteinExistence type="predicted"/>
<keyword evidence="1" id="KW-0732">Signal</keyword>
<sequence>MTHIHTLLLALSFSSIKCVGNRCSLAEAQDLFRTSRNPQEASSMLAGLLSFPPGRGTMRQ</sequence>
<evidence type="ECO:0000313" key="2">
    <source>
        <dbReference type="EMBL" id="CAG8980411.1"/>
    </source>
</evidence>
<feature type="signal peptide" evidence="1">
    <location>
        <begin position="1"/>
        <end position="20"/>
    </location>
</feature>
<dbReference type="Proteomes" id="UP000701801">
    <property type="component" value="Unassembled WGS sequence"/>
</dbReference>
<feature type="chain" id="PRO_5040178138" evidence="1">
    <location>
        <begin position="21"/>
        <end position="60"/>
    </location>
</feature>
<dbReference type="EMBL" id="CAJVRM010000385">
    <property type="protein sequence ID" value="CAG8980411.1"/>
    <property type="molecule type" value="Genomic_DNA"/>
</dbReference>
<evidence type="ECO:0000256" key="1">
    <source>
        <dbReference type="SAM" id="SignalP"/>
    </source>
</evidence>
<organism evidence="2 3">
    <name type="scientific">Hymenoscyphus albidus</name>
    <dbReference type="NCBI Taxonomy" id="595503"/>
    <lineage>
        <taxon>Eukaryota</taxon>
        <taxon>Fungi</taxon>
        <taxon>Dikarya</taxon>
        <taxon>Ascomycota</taxon>
        <taxon>Pezizomycotina</taxon>
        <taxon>Leotiomycetes</taxon>
        <taxon>Helotiales</taxon>
        <taxon>Helotiaceae</taxon>
        <taxon>Hymenoscyphus</taxon>
    </lineage>
</organism>
<protein>
    <submittedName>
        <fullName evidence="2">Uncharacterized protein</fullName>
    </submittedName>
</protein>
<keyword evidence="3" id="KW-1185">Reference proteome</keyword>
<dbReference type="AlphaFoldDB" id="A0A9N9LXJ7"/>
<name>A0A9N9LXJ7_9HELO</name>
<accession>A0A9N9LXJ7</accession>
<reference evidence="2" key="1">
    <citation type="submission" date="2021-07" db="EMBL/GenBank/DDBJ databases">
        <authorList>
            <person name="Durling M."/>
        </authorList>
    </citation>
    <scope>NUCLEOTIDE SEQUENCE</scope>
</reference>
<evidence type="ECO:0000313" key="3">
    <source>
        <dbReference type="Proteomes" id="UP000701801"/>
    </source>
</evidence>
<comment type="caution">
    <text evidence="2">The sequence shown here is derived from an EMBL/GenBank/DDBJ whole genome shotgun (WGS) entry which is preliminary data.</text>
</comment>
<gene>
    <name evidence="2" type="ORF">HYALB_00003976</name>
</gene>